<dbReference type="Pfam" id="PF25597">
    <property type="entry name" value="SH3_retrovirus"/>
    <property type="match status" value="1"/>
</dbReference>
<feature type="compositionally biased region" description="Polar residues" evidence="2">
    <location>
        <begin position="249"/>
        <end position="273"/>
    </location>
</feature>
<dbReference type="PANTHER" id="PTHR11439:SF495">
    <property type="entry name" value="REVERSE TRANSCRIPTASE, RNA-DEPENDENT DNA POLYMERASE-RELATED"/>
    <property type="match status" value="1"/>
</dbReference>
<evidence type="ECO:0000256" key="2">
    <source>
        <dbReference type="SAM" id="MobiDB-lite"/>
    </source>
</evidence>
<dbReference type="Proteomes" id="UP001151760">
    <property type="component" value="Unassembled WGS sequence"/>
</dbReference>
<dbReference type="InterPro" id="IPR043502">
    <property type="entry name" value="DNA/RNA_pol_sf"/>
</dbReference>
<feature type="compositionally biased region" description="Low complexity" evidence="2">
    <location>
        <begin position="719"/>
        <end position="736"/>
    </location>
</feature>
<dbReference type="InterPro" id="IPR012337">
    <property type="entry name" value="RNaseH-like_sf"/>
</dbReference>
<feature type="region of interest" description="Disordered" evidence="2">
    <location>
        <begin position="898"/>
        <end position="923"/>
    </location>
</feature>
<evidence type="ECO:0000259" key="3">
    <source>
        <dbReference type="PROSITE" id="PS50994"/>
    </source>
</evidence>
<feature type="compositionally biased region" description="Basic and acidic residues" evidence="2">
    <location>
        <begin position="206"/>
        <end position="231"/>
    </location>
</feature>
<dbReference type="SUPFAM" id="SSF53098">
    <property type="entry name" value="Ribonuclease H-like"/>
    <property type="match status" value="1"/>
</dbReference>
<keyword evidence="1" id="KW-0175">Coiled coil</keyword>
<dbReference type="Gene3D" id="3.30.420.10">
    <property type="entry name" value="Ribonuclease H-like superfamily/Ribonuclease H"/>
    <property type="match status" value="1"/>
</dbReference>
<name>A0ABQ5IWQ7_9ASTR</name>
<feature type="region of interest" description="Disordered" evidence="2">
    <location>
        <begin position="715"/>
        <end position="761"/>
    </location>
</feature>
<accession>A0ABQ5IWQ7</accession>
<dbReference type="InterPro" id="IPR057670">
    <property type="entry name" value="SH3_retrovirus"/>
</dbReference>
<feature type="compositionally biased region" description="Basic and acidic residues" evidence="2">
    <location>
        <begin position="898"/>
        <end position="909"/>
    </location>
</feature>
<sequence length="923" mass="103812">NGVAERRNRTLIEAARTMLADSKLPTTFWAKAVSTACYIQNRVLIVKPHNKTPYELFRGLKPAISFMKLFGCHVTILNTLDHLGKFDGKSDEGYFVGYSLSSKAFRVYNTRTRKVEENFHVGFLENKPMIEGTGPKWLFDIDSLTQTMNYAPVTGGTSTNDTASTQGYLNAGTFTGLDETSQDCIIMPIWKDTTYFDSTLKDVSIHDPKSVSPDQEHGDDGPNDEHNDQDKSIPNSIPKEVNIVDSQVNTASPGVDNGSSKLNTAESPLNTAVSKDKSRVVPSSQDTNLEYFNDDDEPEVVLGNIPNSYAVLTTPHTRIQKDHPIDLPKGKRPIGVKWIIKNKTDERGIVIRNKARIKAIRLFLAYASFMGFMVYQMDVKSAFLYGTIEEEVYVCQPPGFEDPDFPDKVYKVVKALYGLHQALRAWYETLANNLLDNGFQRGKIDPTLFIKRKKGDILLVQVYVDDIIFGSTKKVMCDEFEKPIKDNQDKCVIEILRKFNYTDVKPASTTIDLEKPFTKDGDAEDVDVHLYRSMIGSLMYLTTSRPYIMFAVCACARFQVTPKTSHLTAVKRIFRYLKGKPTLGLWYSRDSPFELVAYTDSDYAGATQDRKSTSGGCQFLGSSLDFCDKHNMVAFLEKSVRDFIRTAEASTSTDGEVTITATIDGHSKTIIEESLRRHLKLEDHDGIESLPNSEIFEQLALMGYHTNSDRLTFQKGTFSPQWRPSPSQTQPTQPLPEAEAHVSTPHDSPLHSVPTHGSDEGSMQLFELTNLVTKLSDRIEILETDLQKTKKTYSTALTKLILKVKKLEKQVQKGKARRRSRIVLSEDDDDDIDMKEVHHKQSDDTEVVIVKGKPTEVIEDQCTATKAHMISTVNVNISIASTIRSEIRSTAGRVVYSRRSEQIRKDKGKAIMTEPEPKKKSKK</sequence>
<reference evidence="4" key="2">
    <citation type="submission" date="2022-01" db="EMBL/GenBank/DDBJ databases">
        <authorList>
            <person name="Yamashiro T."/>
            <person name="Shiraishi A."/>
            <person name="Satake H."/>
            <person name="Nakayama K."/>
        </authorList>
    </citation>
    <scope>NUCLEOTIDE SEQUENCE</scope>
</reference>
<organism evidence="4 5">
    <name type="scientific">Tanacetum coccineum</name>
    <dbReference type="NCBI Taxonomy" id="301880"/>
    <lineage>
        <taxon>Eukaryota</taxon>
        <taxon>Viridiplantae</taxon>
        <taxon>Streptophyta</taxon>
        <taxon>Embryophyta</taxon>
        <taxon>Tracheophyta</taxon>
        <taxon>Spermatophyta</taxon>
        <taxon>Magnoliopsida</taxon>
        <taxon>eudicotyledons</taxon>
        <taxon>Gunneridae</taxon>
        <taxon>Pentapetalae</taxon>
        <taxon>asterids</taxon>
        <taxon>campanulids</taxon>
        <taxon>Asterales</taxon>
        <taxon>Asteraceae</taxon>
        <taxon>Asteroideae</taxon>
        <taxon>Anthemideae</taxon>
        <taxon>Anthemidinae</taxon>
        <taxon>Tanacetum</taxon>
    </lineage>
</organism>
<evidence type="ECO:0000256" key="1">
    <source>
        <dbReference type="SAM" id="Coils"/>
    </source>
</evidence>
<dbReference type="PANTHER" id="PTHR11439">
    <property type="entry name" value="GAG-POL-RELATED RETROTRANSPOSON"/>
    <property type="match status" value="1"/>
</dbReference>
<dbReference type="EMBL" id="BQNB010021272">
    <property type="protein sequence ID" value="GJU04665.1"/>
    <property type="molecule type" value="Genomic_DNA"/>
</dbReference>
<comment type="caution">
    <text evidence="4">The sequence shown here is derived from an EMBL/GenBank/DDBJ whole genome shotgun (WGS) entry which is preliminary data.</text>
</comment>
<gene>
    <name evidence="4" type="ORF">Tco_1121095</name>
</gene>
<evidence type="ECO:0000313" key="4">
    <source>
        <dbReference type="EMBL" id="GJU04665.1"/>
    </source>
</evidence>
<dbReference type="SUPFAM" id="SSF56672">
    <property type="entry name" value="DNA/RNA polymerases"/>
    <property type="match status" value="1"/>
</dbReference>
<dbReference type="PROSITE" id="PS50994">
    <property type="entry name" value="INTEGRASE"/>
    <property type="match status" value="1"/>
</dbReference>
<keyword evidence="5" id="KW-1185">Reference proteome</keyword>
<evidence type="ECO:0000313" key="5">
    <source>
        <dbReference type="Proteomes" id="UP001151760"/>
    </source>
</evidence>
<feature type="coiled-coil region" evidence="1">
    <location>
        <begin position="772"/>
        <end position="817"/>
    </location>
</feature>
<proteinExistence type="predicted"/>
<dbReference type="InterPro" id="IPR036397">
    <property type="entry name" value="RNaseH_sf"/>
</dbReference>
<protein>
    <submittedName>
        <fullName evidence="4">Ribonuclease H-like domain-containing protein</fullName>
    </submittedName>
</protein>
<feature type="region of interest" description="Disordered" evidence="2">
    <location>
        <begin position="206"/>
        <end position="236"/>
    </location>
</feature>
<reference evidence="4" key="1">
    <citation type="journal article" date="2022" name="Int. J. Mol. Sci.">
        <title>Draft Genome of Tanacetum Coccineum: Genomic Comparison of Closely Related Tanacetum-Family Plants.</title>
        <authorList>
            <person name="Yamashiro T."/>
            <person name="Shiraishi A."/>
            <person name="Nakayama K."/>
            <person name="Satake H."/>
        </authorList>
    </citation>
    <scope>NUCLEOTIDE SEQUENCE</scope>
</reference>
<dbReference type="InterPro" id="IPR013103">
    <property type="entry name" value="RVT_2"/>
</dbReference>
<feature type="region of interest" description="Disordered" evidence="2">
    <location>
        <begin position="249"/>
        <end position="282"/>
    </location>
</feature>
<dbReference type="Pfam" id="PF07727">
    <property type="entry name" value="RVT_2"/>
    <property type="match status" value="1"/>
</dbReference>
<dbReference type="InterPro" id="IPR001584">
    <property type="entry name" value="Integrase_cat-core"/>
</dbReference>
<feature type="non-terminal residue" evidence="4">
    <location>
        <position position="1"/>
    </location>
</feature>
<feature type="domain" description="Integrase catalytic" evidence="3">
    <location>
        <begin position="1"/>
        <end position="61"/>
    </location>
</feature>